<dbReference type="EMBL" id="JACORU010000004">
    <property type="protein sequence ID" value="MBC5765161.1"/>
    <property type="molecule type" value="Genomic_DNA"/>
</dbReference>
<organism evidence="3 4">
    <name type="scientific">Ramlibacter albus</name>
    <dbReference type="NCBI Taxonomy" id="2079448"/>
    <lineage>
        <taxon>Bacteria</taxon>
        <taxon>Pseudomonadati</taxon>
        <taxon>Pseudomonadota</taxon>
        <taxon>Betaproteobacteria</taxon>
        <taxon>Burkholderiales</taxon>
        <taxon>Comamonadaceae</taxon>
        <taxon>Ramlibacter</taxon>
    </lineage>
</organism>
<accession>A0A923M945</accession>
<evidence type="ECO:0000313" key="4">
    <source>
        <dbReference type="Proteomes" id="UP000596827"/>
    </source>
</evidence>
<gene>
    <name evidence="3" type="ORF">H8R02_11905</name>
</gene>
<dbReference type="RefSeq" id="WP_187081644.1">
    <property type="nucleotide sequence ID" value="NZ_JACORU010000004.1"/>
</dbReference>
<dbReference type="AlphaFoldDB" id="A0A923M945"/>
<feature type="chain" id="PRO_5038056171" evidence="2">
    <location>
        <begin position="26"/>
        <end position="333"/>
    </location>
</feature>
<feature type="coiled-coil region" evidence="1">
    <location>
        <begin position="138"/>
        <end position="165"/>
    </location>
</feature>
<keyword evidence="1" id="KW-0175">Coiled coil</keyword>
<comment type="caution">
    <text evidence="3">The sequence shown here is derived from an EMBL/GenBank/DDBJ whole genome shotgun (WGS) entry which is preliminary data.</text>
</comment>
<dbReference type="Proteomes" id="UP000596827">
    <property type="component" value="Unassembled WGS sequence"/>
</dbReference>
<keyword evidence="4" id="KW-1185">Reference proteome</keyword>
<evidence type="ECO:0000256" key="2">
    <source>
        <dbReference type="SAM" id="SignalP"/>
    </source>
</evidence>
<feature type="signal peptide" evidence="2">
    <location>
        <begin position="1"/>
        <end position="25"/>
    </location>
</feature>
<proteinExistence type="predicted"/>
<protein>
    <submittedName>
        <fullName evidence="3">DUF4034 domain-containing protein</fullName>
    </submittedName>
</protein>
<sequence>MGSIKQYAAAIFAVALMLCGNEARAAADEGCPGVFYDDEGSSVQVLLNLYQEERYENLDALLACALQDKKTLKSGKPANAVIYQFYRRAMHAPGSTPAEVQRVQNWAAKRPTSLFAEFAALRLRYAMAWNTRGGRVASKTADEQMRAFQQQMSELEAAMYRASAELRGTPMWHQLLLALAGDARTQRADLASAFDTGVKLWPTNYDFHDVMLTRLVPRWGGSWEMVESFITHYAVQRKDARESDAMYARLYGNMLLATREDPRSTRLDSKRLLRGIDALNDLYPDQRHRNLAASLACFYRDPALFKKHAAYLAGTDYRTSGWLRGTDLPSCSV</sequence>
<keyword evidence="2" id="KW-0732">Signal</keyword>
<evidence type="ECO:0000256" key="1">
    <source>
        <dbReference type="SAM" id="Coils"/>
    </source>
</evidence>
<name>A0A923M945_9BURK</name>
<evidence type="ECO:0000313" key="3">
    <source>
        <dbReference type="EMBL" id="MBC5765161.1"/>
    </source>
</evidence>
<reference evidence="3" key="1">
    <citation type="submission" date="2020-08" db="EMBL/GenBank/DDBJ databases">
        <title>Ramlibacter sp. GTP1 16S ribosomal RNA gene genome sequencing and assembly.</title>
        <authorList>
            <person name="Kang M."/>
        </authorList>
    </citation>
    <scope>NUCLEOTIDE SEQUENCE</scope>
    <source>
        <strain evidence="3">GTP1</strain>
    </source>
</reference>